<name>A0A4Y2CFU5_ARAVE</name>
<organism evidence="1 2">
    <name type="scientific">Araneus ventricosus</name>
    <name type="common">Orbweaver spider</name>
    <name type="synonym">Epeira ventricosa</name>
    <dbReference type="NCBI Taxonomy" id="182803"/>
    <lineage>
        <taxon>Eukaryota</taxon>
        <taxon>Metazoa</taxon>
        <taxon>Ecdysozoa</taxon>
        <taxon>Arthropoda</taxon>
        <taxon>Chelicerata</taxon>
        <taxon>Arachnida</taxon>
        <taxon>Araneae</taxon>
        <taxon>Araneomorphae</taxon>
        <taxon>Entelegynae</taxon>
        <taxon>Araneoidea</taxon>
        <taxon>Araneidae</taxon>
        <taxon>Araneus</taxon>
    </lineage>
</organism>
<evidence type="ECO:0000313" key="2">
    <source>
        <dbReference type="Proteomes" id="UP000499080"/>
    </source>
</evidence>
<protein>
    <submittedName>
        <fullName evidence="1">Uncharacterized protein</fullName>
    </submittedName>
</protein>
<accession>A0A4Y2CFU5</accession>
<dbReference type="OrthoDB" id="5326588at2759"/>
<evidence type="ECO:0000313" key="1">
    <source>
        <dbReference type="EMBL" id="GBM02716.1"/>
    </source>
</evidence>
<gene>
    <name evidence="1" type="ORF">AVEN_40794_1</name>
</gene>
<dbReference type="EMBL" id="BGPR01000183">
    <property type="protein sequence ID" value="GBM02716.1"/>
    <property type="molecule type" value="Genomic_DNA"/>
</dbReference>
<sequence>MESRFPAMLVLWLGTEFYRDMYGNAGRMEPSSPNLGDKLEDRFDDFGDEMWDLKSTGVFLISLLRAEIRAYPDDSM</sequence>
<dbReference type="AlphaFoldDB" id="A0A4Y2CFU5"/>
<reference evidence="1 2" key="1">
    <citation type="journal article" date="2019" name="Sci. Rep.">
        <title>Orb-weaving spider Araneus ventricosus genome elucidates the spidroin gene catalogue.</title>
        <authorList>
            <person name="Kono N."/>
            <person name="Nakamura H."/>
            <person name="Ohtoshi R."/>
            <person name="Moran D.A.P."/>
            <person name="Shinohara A."/>
            <person name="Yoshida Y."/>
            <person name="Fujiwara M."/>
            <person name="Mori M."/>
            <person name="Tomita M."/>
            <person name="Arakawa K."/>
        </authorList>
    </citation>
    <scope>NUCLEOTIDE SEQUENCE [LARGE SCALE GENOMIC DNA]</scope>
</reference>
<comment type="caution">
    <text evidence="1">The sequence shown here is derived from an EMBL/GenBank/DDBJ whole genome shotgun (WGS) entry which is preliminary data.</text>
</comment>
<dbReference type="Proteomes" id="UP000499080">
    <property type="component" value="Unassembled WGS sequence"/>
</dbReference>
<proteinExistence type="predicted"/>
<keyword evidence="2" id="KW-1185">Reference proteome</keyword>